<dbReference type="RefSeq" id="WP_116033915.1">
    <property type="nucleotide sequence ID" value="NZ_JBHLVV010000052.1"/>
</dbReference>
<evidence type="ECO:0000313" key="2">
    <source>
        <dbReference type="Proteomes" id="UP000256326"/>
    </source>
</evidence>
<name>A0A3D9D057_9FLAO</name>
<dbReference type="EMBL" id="QNUG01000010">
    <property type="protein sequence ID" value="REC71406.1"/>
    <property type="molecule type" value="Genomic_DNA"/>
</dbReference>
<dbReference type="Proteomes" id="UP000256326">
    <property type="component" value="Unassembled WGS sequence"/>
</dbReference>
<evidence type="ECO:0000313" key="1">
    <source>
        <dbReference type="EMBL" id="REC71406.1"/>
    </source>
</evidence>
<protein>
    <submittedName>
        <fullName evidence="1">DUF2199 domain-containing protein</fullName>
    </submittedName>
</protein>
<dbReference type="InterPro" id="IPR018697">
    <property type="entry name" value="DUF2199"/>
</dbReference>
<reference evidence="1 2" key="1">
    <citation type="journal article" date="2006" name="Int. J. Syst. Evol. Microbiol.">
        <title>Chryseobacterium hispanicum sp. nov., isolated from the drinking water distribution system of Sevilla, Spain.</title>
        <authorList>
            <person name="Gallego V."/>
            <person name="Garcia M.T."/>
            <person name="Ventosa A."/>
        </authorList>
    </citation>
    <scope>NUCLEOTIDE SEQUENCE [LARGE SCALE GENOMIC DNA]</scope>
    <source>
        <strain evidence="1 2">KCTC 22104</strain>
    </source>
</reference>
<accession>A0A3D9D057</accession>
<sequence>MKLFSFFNKKEKKVAYKCSCCGKVYDELPLCFGSDYPNYYFSIPSDERETRIELKESLCVVDEKHFFHRGRLTIPIIDYNENLIFNVWTSISEDNFGKRMDLWENPNRVNEEPYFGWLQTNVPTYGETLNIKTIAIEQNVGLIPEIKSIEEGHLLTIEQENGITYKRALEIVDEIMKYQHSLN</sequence>
<dbReference type="OrthoDB" id="4404538at2"/>
<keyword evidence="2" id="KW-1185">Reference proteome</keyword>
<organism evidence="1 2">
    <name type="scientific">Epilithonimonas hispanica</name>
    <dbReference type="NCBI Taxonomy" id="358687"/>
    <lineage>
        <taxon>Bacteria</taxon>
        <taxon>Pseudomonadati</taxon>
        <taxon>Bacteroidota</taxon>
        <taxon>Flavobacteriia</taxon>
        <taxon>Flavobacteriales</taxon>
        <taxon>Weeksellaceae</taxon>
        <taxon>Chryseobacterium group</taxon>
        <taxon>Epilithonimonas</taxon>
    </lineage>
</organism>
<gene>
    <name evidence="1" type="ORF">DRF58_06200</name>
</gene>
<dbReference type="AlphaFoldDB" id="A0A3D9D057"/>
<comment type="caution">
    <text evidence="1">The sequence shown here is derived from an EMBL/GenBank/DDBJ whole genome shotgun (WGS) entry which is preliminary data.</text>
</comment>
<dbReference type="Pfam" id="PF09965">
    <property type="entry name" value="DUF2199"/>
    <property type="match status" value="1"/>
</dbReference>
<proteinExistence type="predicted"/>